<dbReference type="GO" id="GO:0008270">
    <property type="term" value="F:zinc ion binding"/>
    <property type="evidence" value="ECO:0007669"/>
    <property type="project" value="UniProtKB-KW"/>
</dbReference>
<sequence length="115" mass="13519">MEKNSINRTIKIYGKTIDTNTRCVHYHSTQDIIAIKFKCCNKYYPCYSCHQESERHEATPWPKEDFSKPAIYCGACKNELTIACYLNNTYHCPVCRAKFNPNCELHHDLYFKKGK</sequence>
<dbReference type="GO" id="GO:0045041">
    <property type="term" value="P:protein import into mitochondrial intermembrane space"/>
    <property type="evidence" value="ECO:0007669"/>
    <property type="project" value="TreeGrafter"/>
</dbReference>
<protein>
    <recommendedName>
        <fullName evidence="4">CHY-type domain-containing protein</fullName>
    </recommendedName>
</protein>
<dbReference type="PANTHER" id="PTHR28082:SF1">
    <property type="entry name" value="HELPER OF TIM PROTEIN 13"/>
    <property type="match status" value="1"/>
</dbReference>
<keyword evidence="3" id="KW-0862">Zinc</keyword>
<reference evidence="6" key="1">
    <citation type="submission" date="2017-08" db="EMBL/GenBank/DDBJ databases">
        <authorList>
            <person name="Huang Z."/>
        </authorList>
    </citation>
    <scope>NUCLEOTIDE SEQUENCE [LARGE SCALE GENOMIC DNA]</scope>
    <source>
        <strain evidence="6">SA5d-4</strain>
    </source>
</reference>
<name>A0A263BTZ8_9BACI</name>
<dbReference type="Proteomes" id="UP000217083">
    <property type="component" value="Unassembled WGS sequence"/>
</dbReference>
<proteinExistence type="predicted"/>
<feature type="domain" description="CHY-type" evidence="4">
    <location>
        <begin position="16"/>
        <end position="94"/>
    </location>
</feature>
<dbReference type="SUPFAM" id="SSF161219">
    <property type="entry name" value="CHY zinc finger-like"/>
    <property type="match status" value="1"/>
</dbReference>
<evidence type="ECO:0000259" key="4">
    <source>
        <dbReference type="PROSITE" id="PS51266"/>
    </source>
</evidence>
<evidence type="ECO:0000256" key="2">
    <source>
        <dbReference type="ARBA" id="ARBA00022771"/>
    </source>
</evidence>
<dbReference type="PIRSF" id="PIRSF017292">
    <property type="entry name" value="UCP017292_Znf_CHY"/>
    <property type="match status" value="1"/>
</dbReference>
<dbReference type="Pfam" id="PF05495">
    <property type="entry name" value="zf-CHY"/>
    <property type="match status" value="1"/>
</dbReference>
<dbReference type="InterPro" id="IPR008913">
    <property type="entry name" value="Znf_CHY"/>
</dbReference>
<dbReference type="PROSITE" id="PS51266">
    <property type="entry name" value="ZF_CHY"/>
    <property type="match status" value="1"/>
</dbReference>
<gene>
    <name evidence="5" type="ORF">CIB95_06915</name>
</gene>
<dbReference type="InterPro" id="IPR016694">
    <property type="entry name" value="UCP017292"/>
</dbReference>
<comment type="caution">
    <text evidence="5">The sequence shown here is derived from an EMBL/GenBank/DDBJ whole genome shotgun (WGS) entry which is preliminary data.</text>
</comment>
<dbReference type="InterPro" id="IPR037274">
    <property type="entry name" value="Znf_CHY_sf"/>
</dbReference>
<keyword evidence="2" id="KW-0863">Zinc-finger</keyword>
<reference evidence="5 6" key="2">
    <citation type="submission" date="2017-09" db="EMBL/GenBank/DDBJ databases">
        <title>Bacillus patelloidae sp. nov., isolated from the intestinal tract of a marine limpet.</title>
        <authorList>
            <person name="Liu R."/>
            <person name="Dong C."/>
            <person name="Shao Z."/>
        </authorList>
    </citation>
    <scope>NUCLEOTIDE SEQUENCE [LARGE SCALE GENOMIC DNA]</scope>
    <source>
        <strain evidence="5 6">SA5d-4</strain>
    </source>
</reference>
<accession>A0A263BTZ8</accession>
<evidence type="ECO:0000313" key="6">
    <source>
        <dbReference type="Proteomes" id="UP000217083"/>
    </source>
</evidence>
<evidence type="ECO:0000256" key="3">
    <source>
        <dbReference type="ARBA" id="ARBA00022833"/>
    </source>
</evidence>
<dbReference type="PANTHER" id="PTHR28082">
    <property type="entry name" value="ZINC FINGER PROTEIN"/>
    <property type="match status" value="1"/>
</dbReference>
<dbReference type="RefSeq" id="WP_094923636.1">
    <property type="nucleotide sequence ID" value="NZ_NPIA01000003.1"/>
</dbReference>
<dbReference type="AlphaFoldDB" id="A0A263BTZ8"/>
<keyword evidence="1" id="KW-0479">Metal-binding</keyword>
<dbReference type="InterPro" id="IPR052604">
    <property type="entry name" value="Mito_Tim_assembly_helper"/>
</dbReference>
<evidence type="ECO:0000313" key="5">
    <source>
        <dbReference type="EMBL" id="OZM57190.1"/>
    </source>
</evidence>
<evidence type="ECO:0000256" key="1">
    <source>
        <dbReference type="ARBA" id="ARBA00022723"/>
    </source>
</evidence>
<dbReference type="EMBL" id="NPIA01000003">
    <property type="protein sequence ID" value="OZM57190.1"/>
    <property type="molecule type" value="Genomic_DNA"/>
</dbReference>
<organism evidence="5 6">
    <name type="scientific">Lottiidibacillus patelloidae</name>
    <dbReference type="NCBI Taxonomy" id="2670334"/>
    <lineage>
        <taxon>Bacteria</taxon>
        <taxon>Bacillati</taxon>
        <taxon>Bacillota</taxon>
        <taxon>Bacilli</taxon>
        <taxon>Bacillales</taxon>
        <taxon>Bacillaceae</taxon>
        <taxon>Lottiidibacillus</taxon>
    </lineage>
</organism>
<keyword evidence="6" id="KW-1185">Reference proteome</keyword>